<evidence type="ECO:0000256" key="1">
    <source>
        <dbReference type="ARBA" id="ARBA00008136"/>
    </source>
</evidence>
<organism evidence="9 10">
    <name type="scientific">Sphingobium yanoikuyae</name>
    <name type="common">Sphingomonas yanoikuyae</name>
    <dbReference type="NCBI Taxonomy" id="13690"/>
    <lineage>
        <taxon>Bacteria</taxon>
        <taxon>Pseudomonadati</taxon>
        <taxon>Pseudomonadota</taxon>
        <taxon>Alphaproteobacteria</taxon>
        <taxon>Sphingomonadales</taxon>
        <taxon>Sphingomonadaceae</taxon>
        <taxon>Sphingobium</taxon>
    </lineage>
</organism>
<evidence type="ECO:0000256" key="5">
    <source>
        <dbReference type="ARBA" id="ARBA00023124"/>
    </source>
</evidence>
<keyword evidence="3" id="KW-0227">DNA damage</keyword>
<keyword evidence="2 8" id="KW-0645">Protease</keyword>
<dbReference type="InterPro" id="IPR003738">
    <property type="entry name" value="SRAP"/>
</dbReference>
<dbReference type="PANTHER" id="PTHR13604">
    <property type="entry name" value="DC12-RELATED"/>
    <property type="match status" value="1"/>
</dbReference>
<protein>
    <recommendedName>
        <fullName evidence="8">Abasic site processing protein</fullName>
        <ecNumber evidence="8">3.4.-.-</ecNumber>
    </recommendedName>
</protein>
<dbReference type="GO" id="GO:0003697">
    <property type="term" value="F:single-stranded DNA binding"/>
    <property type="evidence" value="ECO:0007669"/>
    <property type="project" value="InterPro"/>
</dbReference>
<dbReference type="GO" id="GO:0016829">
    <property type="term" value="F:lyase activity"/>
    <property type="evidence" value="ECO:0007669"/>
    <property type="project" value="UniProtKB-KW"/>
</dbReference>
<evidence type="ECO:0000256" key="7">
    <source>
        <dbReference type="ARBA" id="ARBA00023239"/>
    </source>
</evidence>
<evidence type="ECO:0000256" key="8">
    <source>
        <dbReference type="RuleBase" id="RU364100"/>
    </source>
</evidence>
<dbReference type="AlphaFoldDB" id="A0AA42WY63"/>
<evidence type="ECO:0000313" key="10">
    <source>
        <dbReference type="Proteomes" id="UP001162318"/>
    </source>
</evidence>
<dbReference type="Proteomes" id="UP001162318">
    <property type="component" value="Unassembled WGS sequence"/>
</dbReference>
<keyword evidence="7" id="KW-0456">Lyase</keyword>
<dbReference type="GO" id="GO:0106300">
    <property type="term" value="P:protein-DNA covalent cross-linking repair"/>
    <property type="evidence" value="ECO:0007669"/>
    <property type="project" value="InterPro"/>
</dbReference>
<dbReference type="RefSeq" id="WP_279776226.1">
    <property type="nucleotide sequence ID" value="NZ_JAOCKX010000019.1"/>
</dbReference>
<evidence type="ECO:0000313" key="9">
    <source>
        <dbReference type="EMBL" id="MDH2132317.1"/>
    </source>
</evidence>
<proteinExistence type="inferred from homology"/>
<name>A0AA42WY63_SPHYA</name>
<dbReference type="Gene3D" id="3.90.1680.10">
    <property type="entry name" value="SOS response associated peptidase-like"/>
    <property type="match status" value="1"/>
</dbReference>
<comment type="caution">
    <text evidence="9">The sequence shown here is derived from an EMBL/GenBank/DDBJ whole genome shotgun (WGS) entry which is preliminary data.</text>
</comment>
<evidence type="ECO:0000256" key="3">
    <source>
        <dbReference type="ARBA" id="ARBA00022763"/>
    </source>
</evidence>
<dbReference type="GO" id="GO:0008233">
    <property type="term" value="F:peptidase activity"/>
    <property type="evidence" value="ECO:0007669"/>
    <property type="project" value="UniProtKB-KW"/>
</dbReference>
<evidence type="ECO:0000256" key="2">
    <source>
        <dbReference type="ARBA" id="ARBA00022670"/>
    </source>
</evidence>
<sequence>MMARRLPSASESNGVAFELTIGTYRERSARAIFGKLRGWRMCNDYRLLIDIASITEDFEGLKIKINMPEGAPNVPAREDIRMTDMAPIVRSVEGQRSVGELVNRRWSWPGRNGKPVYNFRTEDREFTSNRCLILADGFYEFTDPLDPKQKRLDKWLFTMANHEWFCIAGIWRESPLAEAFTMLTMDAGPDVEAYHHRQIIPLARDRWADWLDPDVSAREVLHWLPKGSLPVTQVYGMPPAQGALL</sequence>
<evidence type="ECO:0000256" key="4">
    <source>
        <dbReference type="ARBA" id="ARBA00022801"/>
    </source>
</evidence>
<gene>
    <name evidence="9" type="ORF">N5J77_14385</name>
</gene>
<keyword evidence="4 8" id="KW-0378">Hydrolase</keyword>
<dbReference type="GO" id="GO:0006508">
    <property type="term" value="P:proteolysis"/>
    <property type="evidence" value="ECO:0007669"/>
    <property type="project" value="UniProtKB-KW"/>
</dbReference>
<accession>A0AA42WY63</accession>
<dbReference type="PANTHER" id="PTHR13604:SF0">
    <property type="entry name" value="ABASIC SITE PROCESSING PROTEIN HMCES"/>
    <property type="match status" value="1"/>
</dbReference>
<dbReference type="EMBL" id="JAOCKX010000019">
    <property type="protein sequence ID" value="MDH2132317.1"/>
    <property type="molecule type" value="Genomic_DNA"/>
</dbReference>
<keyword evidence="5" id="KW-0190">Covalent protein-DNA linkage</keyword>
<dbReference type="SUPFAM" id="SSF143081">
    <property type="entry name" value="BB1717-like"/>
    <property type="match status" value="1"/>
</dbReference>
<comment type="similarity">
    <text evidence="1 8">Belongs to the SOS response-associated peptidase family.</text>
</comment>
<evidence type="ECO:0000256" key="6">
    <source>
        <dbReference type="ARBA" id="ARBA00023125"/>
    </source>
</evidence>
<dbReference type="EC" id="3.4.-.-" evidence="8"/>
<dbReference type="InterPro" id="IPR036590">
    <property type="entry name" value="SRAP-like"/>
</dbReference>
<keyword evidence="6" id="KW-0238">DNA-binding</keyword>
<reference evidence="9" key="1">
    <citation type="submission" date="2022-09" db="EMBL/GenBank/DDBJ databases">
        <title>Intensive care unit water sources are persistently colonized with multi-drug resistant bacteria and are the site of extensive horizontal gene transfer of antibiotic resistance genes.</title>
        <authorList>
            <person name="Diorio-Toth L."/>
        </authorList>
    </citation>
    <scope>NUCLEOTIDE SEQUENCE</scope>
    <source>
        <strain evidence="9">GD03659</strain>
    </source>
</reference>
<dbReference type="Pfam" id="PF02586">
    <property type="entry name" value="SRAP"/>
    <property type="match status" value="1"/>
</dbReference>